<dbReference type="Proteomes" id="UP000322079">
    <property type="component" value="Chromosome"/>
</dbReference>
<dbReference type="SMART" id="SM00506">
    <property type="entry name" value="A1pp"/>
    <property type="match status" value="1"/>
</dbReference>
<dbReference type="PANTHER" id="PTHR12521">
    <property type="entry name" value="PROTEIN C6ORF130"/>
    <property type="match status" value="1"/>
</dbReference>
<dbReference type="PROSITE" id="PS51154">
    <property type="entry name" value="MACRO"/>
    <property type="match status" value="1"/>
</dbReference>
<evidence type="ECO:0000259" key="2">
    <source>
        <dbReference type="PROSITE" id="PS51154"/>
    </source>
</evidence>
<proteinExistence type="predicted"/>
<evidence type="ECO:0000313" key="4">
    <source>
        <dbReference type="Proteomes" id="UP000322079"/>
    </source>
</evidence>
<gene>
    <name evidence="3" type="ORF">FYK34_18045</name>
</gene>
<dbReference type="PANTHER" id="PTHR12521:SF0">
    <property type="entry name" value="ADP-RIBOSE GLYCOHYDROLASE OARD1"/>
    <property type="match status" value="1"/>
</dbReference>
<dbReference type="EMBL" id="CP043473">
    <property type="protein sequence ID" value="QEL57333.1"/>
    <property type="molecule type" value="Genomic_DNA"/>
</dbReference>
<sequence length="365" mass="40419">MAIETMRGDLLRQEDVDAIVNTVNCVGVMGKGIALQFKHKWPANFQAYQAACRAGTLRPGKMFIHDNGALAKPHYIVNFPTKDHWRGSSKLEYIQDGLQDLVAQIRQLSIRSIAIPPLGCGNGRLDWAEVRPLIEQAFAALPNVTVRLFEPAGSPAAHSMEVRTARPRMTPGRAAILKVLDTYRELNYGLTKVEVQKLAYFLQAAGQDLRLTFVKHQFGPYSDQLRHALTRMEGHFIRGLGDGVSSSEIEPIPEALAEADAFITESQAELGARVERVSQLIEGFQSPYGMELLATVHWVATHEPSVHSTDEAFHAIQAWNDRKKKLMRPEQVAAAWQQLQDLGWLPGASATQKTTLKSTASIAAH</sequence>
<dbReference type="InterPro" id="IPR043472">
    <property type="entry name" value="Macro_dom-like"/>
</dbReference>
<dbReference type="GO" id="GO:0140291">
    <property type="term" value="P:peptidyl-glutamate ADP-deribosylation"/>
    <property type="evidence" value="ECO:0007669"/>
    <property type="project" value="TreeGrafter"/>
</dbReference>
<dbReference type="InterPro" id="IPR050892">
    <property type="entry name" value="ADP-ribose_metab_enzymes"/>
</dbReference>
<protein>
    <submittedName>
        <fullName evidence="3">Macro domain-containing protein</fullName>
    </submittedName>
</protein>
<reference evidence="3 4" key="1">
    <citation type="submission" date="2019-08" db="EMBL/GenBank/DDBJ databases">
        <title>Chromobacterium paludis, a novel bacterium isolated from a Maryland marsh pond.</title>
        <authorList>
            <person name="Blackburn M.B."/>
            <person name="Gundersen-Rindal D.E."/>
        </authorList>
    </citation>
    <scope>NUCLEOTIDE SEQUENCE [LARGE SCALE GENOMIC DNA]</scope>
    <source>
        <strain evidence="4">IIBBL 257-1</strain>
    </source>
</reference>
<dbReference type="InterPro" id="IPR002589">
    <property type="entry name" value="Macro_dom"/>
</dbReference>
<keyword evidence="4" id="KW-1185">Reference proteome</keyword>
<evidence type="ECO:0000256" key="1">
    <source>
        <dbReference type="ARBA" id="ARBA00035885"/>
    </source>
</evidence>
<accession>A0A5C1DL59</accession>
<dbReference type="SUPFAM" id="SSF52949">
    <property type="entry name" value="Macro domain-like"/>
    <property type="match status" value="1"/>
</dbReference>
<evidence type="ECO:0000313" key="3">
    <source>
        <dbReference type="EMBL" id="QEL57333.1"/>
    </source>
</evidence>
<dbReference type="CDD" id="cd02901">
    <property type="entry name" value="Macro_Poa1p-like"/>
    <property type="match status" value="1"/>
</dbReference>
<feature type="domain" description="Macro" evidence="2">
    <location>
        <begin position="1"/>
        <end position="157"/>
    </location>
</feature>
<name>A0A5C1DL59_9NEIS</name>
<dbReference type="Gene3D" id="3.40.220.10">
    <property type="entry name" value="Leucine Aminopeptidase, subunit E, domain 1"/>
    <property type="match status" value="1"/>
</dbReference>
<dbReference type="AlphaFoldDB" id="A0A5C1DL59"/>
<dbReference type="Pfam" id="PF01661">
    <property type="entry name" value="Macro"/>
    <property type="match status" value="1"/>
</dbReference>
<dbReference type="RefSeq" id="WP_149298887.1">
    <property type="nucleotide sequence ID" value="NZ_CP043473.1"/>
</dbReference>
<organism evidence="3 4">
    <name type="scientific">Chromobacterium paludis</name>
    <dbReference type="NCBI Taxonomy" id="2605945"/>
    <lineage>
        <taxon>Bacteria</taxon>
        <taxon>Pseudomonadati</taxon>
        <taxon>Pseudomonadota</taxon>
        <taxon>Betaproteobacteria</taxon>
        <taxon>Neisseriales</taxon>
        <taxon>Chromobacteriaceae</taxon>
        <taxon>Chromobacterium</taxon>
    </lineage>
</organism>
<dbReference type="KEGG" id="chrm:FYK34_18045"/>
<comment type="catalytic activity">
    <reaction evidence="1">
        <text>an N-(ADP-alpha-D-ribosyl)-thymidine in DNA + H2O = a thymidine in DNA + ADP-D-ribose</text>
        <dbReference type="Rhea" id="RHEA:71655"/>
        <dbReference type="Rhea" id="RHEA-COMP:13556"/>
        <dbReference type="Rhea" id="RHEA-COMP:18051"/>
        <dbReference type="ChEBI" id="CHEBI:15377"/>
        <dbReference type="ChEBI" id="CHEBI:57967"/>
        <dbReference type="ChEBI" id="CHEBI:137386"/>
        <dbReference type="ChEBI" id="CHEBI:191199"/>
    </reaction>
    <physiologicalReaction direction="left-to-right" evidence="1">
        <dbReference type="Rhea" id="RHEA:71656"/>
    </physiologicalReaction>
</comment>